<organism evidence="2 3">
    <name type="scientific">Temnothorax curvispinosus</name>
    <dbReference type="NCBI Taxonomy" id="300111"/>
    <lineage>
        <taxon>Eukaryota</taxon>
        <taxon>Metazoa</taxon>
        <taxon>Ecdysozoa</taxon>
        <taxon>Arthropoda</taxon>
        <taxon>Hexapoda</taxon>
        <taxon>Insecta</taxon>
        <taxon>Pterygota</taxon>
        <taxon>Neoptera</taxon>
        <taxon>Endopterygota</taxon>
        <taxon>Hymenoptera</taxon>
        <taxon>Apocrita</taxon>
        <taxon>Aculeata</taxon>
        <taxon>Formicoidea</taxon>
        <taxon>Formicidae</taxon>
        <taxon>Myrmicinae</taxon>
        <taxon>Temnothorax</taxon>
    </lineage>
</organism>
<reference evidence="3" key="1">
    <citation type="submission" date="2025-08" db="UniProtKB">
        <authorList>
            <consortium name="RefSeq"/>
        </authorList>
    </citation>
    <scope>IDENTIFICATION</scope>
    <source>
        <tissue evidence="3">Whole body</tissue>
    </source>
</reference>
<feature type="region of interest" description="Disordered" evidence="1">
    <location>
        <begin position="1"/>
        <end position="39"/>
    </location>
</feature>
<dbReference type="RefSeq" id="XP_024871405.1">
    <property type="nucleotide sequence ID" value="XM_025015637.1"/>
</dbReference>
<proteinExistence type="predicted"/>
<gene>
    <name evidence="3" type="primary">LOC112454325</name>
</gene>
<feature type="compositionally biased region" description="Basic and acidic residues" evidence="1">
    <location>
        <begin position="10"/>
        <end position="27"/>
    </location>
</feature>
<evidence type="ECO:0000313" key="3">
    <source>
        <dbReference type="RefSeq" id="XP_024871405.1"/>
    </source>
</evidence>
<accession>A0A6J1PQS6</accession>
<sequence>MTIVIPAAEKLQRNARHGEKDRRKEEIESTDTMSRRGMPQVTKGTLIRELREDIRMEIDPRRKPQITQQLVYRVADRMAASGSFIGKSAHARNITPFPAFLSVITL</sequence>
<protein>
    <submittedName>
        <fullName evidence="3">Uncharacterized protein LOC112454325</fullName>
    </submittedName>
</protein>
<dbReference type="Proteomes" id="UP000504618">
    <property type="component" value="Unplaced"/>
</dbReference>
<name>A0A6J1PQS6_9HYME</name>
<evidence type="ECO:0000256" key="1">
    <source>
        <dbReference type="SAM" id="MobiDB-lite"/>
    </source>
</evidence>
<dbReference type="AlphaFoldDB" id="A0A6J1PQS6"/>
<dbReference type="GeneID" id="112454325"/>
<keyword evidence="2" id="KW-1185">Reference proteome</keyword>
<evidence type="ECO:0000313" key="2">
    <source>
        <dbReference type="Proteomes" id="UP000504618"/>
    </source>
</evidence>